<dbReference type="GO" id="GO:0005524">
    <property type="term" value="F:ATP binding"/>
    <property type="evidence" value="ECO:0007669"/>
    <property type="project" value="UniProtKB-KW"/>
</dbReference>
<evidence type="ECO:0000256" key="2">
    <source>
        <dbReference type="ARBA" id="ARBA00022679"/>
    </source>
</evidence>
<dbReference type="SUPFAM" id="SSF56112">
    <property type="entry name" value="Protein kinase-like (PK-like)"/>
    <property type="match status" value="1"/>
</dbReference>
<evidence type="ECO:0000313" key="6">
    <source>
        <dbReference type="EMBL" id="GMN49782.1"/>
    </source>
</evidence>
<evidence type="ECO:0000313" key="7">
    <source>
        <dbReference type="Proteomes" id="UP001187192"/>
    </source>
</evidence>
<evidence type="ECO:0000256" key="4">
    <source>
        <dbReference type="ARBA" id="ARBA00022777"/>
    </source>
</evidence>
<accession>A0AA88DC67</accession>
<keyword evidence="4" id="KW-0418">Kinase</keyword>
<dbReference type="PANTHER" id="PTHR27002">
    <property type="entry name" value="RECEPTOR-LIKE SERINE/THREONINE-PROTEIN KINASE SD1-8"/>
    <property type="match status" value="1"/>
</dbReference>
<dbReference type="Proteomes" id="UP001187192">
    <property type="component" value="Unassembled WGS sequence"/>
</dbReference>
<evidence type="ECO:0000256" key="1">
    <source>
        <dbReference type="ARBA" id="ARBA00022527"/>
    </source>
</evidence>
<evidence type="ECO:0000256" key="5">
    <source>
        <dbReference type="ARBA" id="ARBA00022840"/>
    </source>
</evidence>
<keyword evidence="3" id="KW-0547">Nucleotide-binding</keyword>
<dbReference type="PANTHER" id="PTHR27002:SF1050">
    <property type="entry name" value="CYSTEINE-RICH RECEPTOR-LIKE PROTEIN KINASE 5"/>
    <property type="match status" value="1"/>
</dbReference>
<protein>
    <recommendedName>
        <fullName evidence="8">Protein kinase domain-containing protein</fullName>
    </recommendedName>
</protein>
<sequence length="114" mass="13189">MNPKISDFGMAKIFCMDQSQGHTSRVIGTLHLQNLTIASFYWLHISRVRNARCIQVGLLFVQEDPADRPDRPEMPVVAFMLRNLHVNLPLPKQPPLFLHYKRTRGMHRNEGARV</sequence>
<keyword evidence="7" id="KW-1185">Reference proteome</keyword>
<keyword evidence="5" id="KW-0067">ATP-binding</keyword>
<dbReference type="AlphaFoldDB" id="A0AA88DC67"/>
<proteinExistence type="predicted"/>
<comment type="caution">
    <text evidence="6">The sequence shown here is derived from an EMBL/GenBank/DDBJ whole genome shotgun (WGS) entry which is preliminary data.</text>
</comment>
<reference evidence="6" key="1">
    <citation type="submission" date="2023-07" db="EMBL/GenBank/DDBJ databases">
        <title>draft genome sequence of fig (Ficus carica).</title>
        <authorList>
            <person name="Takahashi T."/>
            <person name="Nishimura K."/>
        </authorList>
    </citation>
    <scope>NUCLEOTIDE SEQUENCE</scope>
</reference>
<evidence type="ECO:0000256" key="3">
    <source>
        <dbReference type="ARBA" id="ARBA00022741"/>
    </source>
</evidence>
<dbReference type="GO" id="GO:0005886">
    <property type="term" value="C:plasma membrane"/>
    <property type="evidence" value="ECO:0007669"/>
    <property type="project" value="TreeGrafter"/>
</dbReference>
<gene>
    <name evidence="6" type="ORF">TIFTF001_018958</name>
</gene>
<dbReference type="InterPro" id="IPR011009">
    <property type="entry name" value="Kinase-like_dom_sf"/>
</dbReference>
<organism evidence="6 7">
    <name type="scientific">Ficus carica</name>
    <name type="common">Common fig</name>
    <dbReference type="NCBI Taxonomy" id="3494"/>
    <lineage>
        <taxon>Eukaryota</taxon>
        <taxon>Viridiplantae</taxon>
        <taxon>Streptophyta</taxon>
        <taxon>Embryophyta</taxon>
        <taxon>Tracheophyta</taxon>
        <taxon>Spermatophyta</taxon>
        <taxon>Magnoliopsida</taxon>
        <taxon>eudicotyledons</taxon>
        <taxon>Gunneridae</taxon>
        <taxon>Pentapetalae</taxon>
        <taxon>rosids</taxon>
        <taxon>fabids</taxon>
        <taxon>Rosales</taxon>
        <taxon>Moraceae</taxon>
        <taxon>Ficeae</taxon>
        <taxon>Ficus</taxon>
    </lineage>
</organism>
<name>A0AA88DC67_FICCA</name>
<keyword evidence="2" id="KW-0808">Transferase</keyword>
<keyword evidence="1" id="KW-0723">Serine/threonine-protein kinase</keyword>
<evidence type="ECO:0008006" key="8">
    <source>
        <dbReference type="Google" id="ProtNLM"/>
    </source>
</evidence>
<dbReference type="EMBL" id="BTGU01000032">
    <property type="protein sequence ID" value="GMN49782.1"/>
    <property type="molecule type" value="Genomic_DNA"/>
</dbReference>
<dbReference type="GO" id="GO:0004674">
    <property type="term" value="F:protein serine/threonine kinase activity"/>
    <property type="evidence" value="ECO:0007669"/>
    <property type="project" value="UniProtKB-KW"/>
</dbReference>